<keyword evidence="13" id="KW-1185">Reference proteome</keyword>
<reference evidence="12" key="2">
    <citation type="submission" date="2025-09" db="UniProtKB">
        <authorList>
            <consortium name="Ensembl"/>
        </authorList>
    </citation>
    <scope>IDENTIFICATION</scope>
</reference>
<dbReference type="OMA" id="GHCRLVC"/>
<dbReference type="InterPro" id="IPR050544">
    <property type="entry name" value="Beta-defensin"/>
</dbReference>
<keyword evidence="7 10" id="KW-0211">Defensin</keyword>
<keyword evidence="9" id="KW-1015">Disulfide bond</keyword>
<feature type="domain" description="Beta-defensin" evidence="11">
    <location>
        <begin position="21"/>
        <end position="49"/>
    </location>
</feature>
<feature type="chain" id="PRO_5014207903" description="Beta-defensin" evidence="10">
    <location>
        <begin position="21"/>
        <end position="87"/>
    </location>
</feature>
<dbReference type="PANTHER" id="PTHR15001">
    <property type="entry name" value="BETA-DEFENSIN 123-RELATED"/>
    <property type="match status" value="1"/>
</dbReference>
<dbReference type="GO" id="GO:0042742">
    <property type="term" value="P:defense response to bacterium"/>
    <property type="evidence" value="ECO:0007669"/>
    <property type="project" value="UniProtKB-UniRule"/>
</dbReference>
<keyword evidence="5 10" id="KW-0929">Antimicrobial</keyword>
<accession>A0A2K6F8Z0</accession>
<keyword evidence="8 10" id="KW-0044">Antibiotic</keyword>
<protein>
    <recommendedName>
        <fullName evidence="10">Beta-defensin</fullName>
    </recommendedName>
</protein>
<proteinExistence type="inferred from homology"/>
<sequence>MKLLFLLLALLLATEPVASGECWMDGHCRLVCKNDEDSISRCRNRKRCCVPSRYLTIQPVTVDGILGWTTAQTPTPATTKKTNRNHV</sequence>
<reference evidence="12" key="1">
    <citation type="submission" date="2025-08" db="UniProtKB">
        <authorList>
            <consortium name="Ensembl"/>
        </authorList>
    </citation>
    <scope>IDENTIFICATION</scope>
</reference>
<dbReference type="GO" id="GO:0045087">
    <property type="term" value="P:innate immune response"/>
    <property type="evidence" value="ECO:0007669"/>
    <property type="project" value="InterPro"/>
</dbReference>
<evidence type="ECO:0000256" key="3">
    <source>
        <dbReference type="ARBA" id="ARBA00007371"/>
    </source>
</evidence>
<keyword evidence="4 10" id="KW-0964">Secreted</keyword>
<dbReference type="STRING" id="379532.ENSPCOP00000010449"/>
<feature type="signal peptide" evidence="10">
    <location>
        <begin position="1"/>
        <end position="20"/>
    </location>
</feature>
<evidence type="ECO:0000256" key="10">
    <source>
        <dbReference type="RuleBase" id="RU231113"/>
    </source>
</evidence>
<dbReference type="Proteomes" id="UP000233160">
    <property type="component" value="Unassembled WGS sequence"/>
</dbReference>
<evidence type="ECO:0000256" key="1">
    <source>
        <dbReference type="ARBA" id="ARBA00002878"/>
    </source>
</evidence>
<dbReference type="PANTHER" id="PTHR15001:SF3">
    <property type="entry name" value="BETA-DEFENSIN 123"/>
    <property type="match status" value="1"/>
</dbReference>
<comment type="subcellular location">
    <subcellularLocation>
        <location evidence="2 10">Secreted</location>
    </subcellularLocation>
</comment>
<comment type="function">
    <text evidence="1 10">Has antibacterial activity.</text>
</comment>
<evidence type="ECO:0000256" key="6">
    <source>
        <dbReference type="ARBA" id="ARBA00022729"/>
    </source>
</evidence>
<dbReference type="GeneTree" id="ENSGT00390000000279"/>
<evidence type="ECO:0000313" key="13">
    <source>
        <dbReference type="Proteomes" id="UP000233160"/>
    </source>
</evidence>
<evidence type="ECO:0000313" key="12">
    <source>
        <dbReference type="Ensembl" id="ENSPCOP00000010449.1"/>
    </source>
</evidence>
<evidence type="ECO:0000256" key="9">
    <source>
        <dbReference type="ARBA" id="ARBA00023157"/>
    </source>
</evidence>
<dbReference type="GO" id="GO:0005576">
    <property type="term" value="C:extracellular region"/>
    <property type="evidence" value="ECO:0007669"/>
    <property type="project" value="UniProtKB-SubCell"/>
</dbReference>
<dbReference type="Pfam" id="PF13841">
    <property type="entry name" value="Defensin_beta_2"/>
    <property type="match status" value="1"/>
</dbReference>
<dbReference type="Ensembl" id="ENSPCOT00000021028.1">
    <property type="protein sequence ID" value="ENSPCOP00000010449.1"/>
    <property type="gene ID" value="ENSPCOG00000016692.1"/>
</dbReference>
<name>A0A2K6F8Z0_PROCO</name>
<evidence type="ECO:0000256" key="4">
    <source>
        <dbReference type="ARBA" id="ARBA00022525"/>
    </source>
</evidence>
<comment type="similarity">
    <text evidence="3 10">Belongs to the beta-defensin family.</text>
</comment>
<evidence type="ECO:0000256" key="2">
    <source>
        <dbReference type="ARBA" id="ARBA00004613"/>
    </source>
</evidence>
<evidence type="ECO:0000256" key="7">
    <source>
        <dbReference type="ARBA" id="ARBA00022940"/>
    </source>
</evidence>
<organism evidence="12 13">
    <name type="scientific">Propithecus coquereli</name>
    <name type="common">Coquerel's sifaka</name>
    <name type="synonym">Propithecus verreauxi coquereli</name>
    <dbReference type="NCBI Taxonomy" id="379532"/>
    <lineage>
        <taxon>Eukaryota</taxon>
        <taxon>Metazoa</taxon>
        <taxon>Chordata</taxon>
        <taxon>Craniata</taxon>
        <taxon>Vertebrata</taxon>
        <taxon>Euteleostomi</taxon>
        <taxon>Mammalia</taxon>
        <taxon>Eutheria</taxon>
        <taxon>Euarchontoglires</taxon>
        <taxon>Primates</taxon>
        <taxon>Strepsirrhini</taxon>
        <taxon>Lemuriformes</taxon>
        <taxon>Indriidae</taxon>
        <taxon>Propithecus</taxon>
    </lineage>
</organism>
<evidence type="ECO:0000256" key="8">
    <source>
        <dbReference type="ARBA" id="ARBA00023022"/>
    </source>
</evidence>
<dbReference type="InterPro" id="IPR025933">
    <property type="entry name" value="Beta_defensin_dom"/>
</dbReference>
<evidence type="ECO:0000259" key="11">
    <source>
        <dbReference type="Pfam" id="PF13841"/>
    </source>
</evidence>
<evidence type="ECO:0000256" key="5">
    <source>
        <dbReference type="ARBA" id="ARBA00022529"/>
    </source>
</evidence>
<dbReference type="AlphaFoldDB" id="A0A2K6F8Z0"/>
<keyword evidence="6 10" id="KW-0732">Signal</keyword>